<evidence type="ECO:0000313" key="1">
    <source>
        <dbReference type="EMBL" id="CAA6824597.1"/>
    </source>
</evidence>
<dbReference type="AlphaFoldDB" id="A0A6S6U2R4"/>
<name>A0A6S6U2R4_9GAMM</name>
<dbReference type="EMBL" id="CACVAT010000393">
    <property type="protein sequence ID" value="CAA6824597.1"/>
    <property type="molecule type" value="Genomic_DNA"/>
</dbReference>
<proteinExistence type="predicted"/>
<accession>A0A6S6U2R4</accession>
<sequence>MHSTFAGQLKNFAYAVDIIDEESYQDIRDLILDYSRRVLDIDFTRQLVLSEVDGEQALMPYGPSIEGKYISISMRNNDGQLKTQAAYSLANDCPLWIISDDPEHLHLSEANAFKDLWKGATDIPTYRYPSGEKRDVPIKTSILIPLRLHGQVTGVLNFETQEHLEITKMAKAELKLIAEAISLMYGNMKNHRQSVNHTAKAIAELNNTLQHPLPKLTKPRLFLASSQRANGDVVEVIKAVLDEHFSDHLTLVYWKDMAQPGNINTQLLEVLGKCRYGICYLSEPIEDSNLYIDNPNVIFEAGMLHGRSEIGHKFPASWVPVREKTSNIPPFDLTSERMVVIERDEAGEIDNVDELKALLIKRFEMLLA</sequence>
<protein>
    <recommendedName>
        <fullName evidence="2">GAF domain-containing protein</fullName>
    </recommendedName>
</protein>
<organism evidence="1">
    <name type="scientific">uncultured Thiotrichaceae bacterium</name>
    <dbReference type="NCBI Taxonomy" id="298394"/>
    <lineage>
        <taxon>Bacteria</taxon>
        <taxon>Pseudomonadati</taxon>
        <taxon>Pseudomonadota</taxon>
        <taxon>Gammaproteobacteria</taxon>
        <taxon>Thiotrichales</taxon>
        <taxon>Thiotrichaceae</taxon>
        <taxon>environmental samples</taxon>
    </lineage>
</organism>
<reference evidence="1" key="1">
    <citation type="submission" date="2020-01" db="EMBL/GenBank/DDBJ databases">
        <authorList>
            <person name="Meier V. D."/>
            <person name="Meier V D."/>
        </authorList>
    </citation>
    <scope>NUCLEOTIDE SEQUENCE</scope>
    <source>
        <strain evidence="1">HLG_WM_MAG_09</strain>
    </source>
</reference>
<evidence type="ECO:0008006" key="2">
    <source>
        <dbReference type="Google" id="ProtNLM"/>
    </source>
</evidence>
<gene>
    <name evidence="1" type="ORF">HELGO_WM17387</name>
</gene>